<dbReference type="Gene3D" id="3.30.40.10">
    <property type="entry name" value="Zinc/RING finger domain, C3HC4 (zinc finger)"/>
    <property type="match status" value="1"/>
</dbReference>
<dbReference type="GO" id="GO:0008270">
    <property type="term" value="F:zinc ion binding"/>
    <property type="evidence" value="ECO:0007669"/>
    <property type="project" value="UniProtKB-KW"/>
</dbReference>
<proteinExistence type="inferred from homology"/>
<keyword evidence="8" id="KW-0833">Ubl conjugation pathway</keyword>
<name>A0A2R5LKK1_9ACAR</name>
<evidence type="ECO:0000313" key="14">
    <source>
        <dbReference type="EMBL" id="MBY10053.1"/>
    </source>
</evidence>
<keyword evidence="6" id="KW-0479">Metal-binding</keyword>
<dbReference type="GO" id="GO:0030915">
    <property type="term" value="C:Smc5-Smc6 complex"/>
    <property type="evidence" value="ECO:0007669"/>
    <property type="project" value="InterPro"/>
</dbReference>
<dbReference type="RefSeq" id="XP_064488616.1">
    <property type="nucleotide sequence ID" value="XM_064632546.1"/>
</dbReference>
<dbReference type="GO" id="GO:0061665">
    <property type="term" value="F:SUMO ligase activity"/>
    <property type="evidence" value="ECO:0007669"/>
    <property type="project" value="TreeGrafter"/>
</dbReference>
<dbReference type="InterPro" id="IPR004181">
    <property type="entry name" value="Znf_MIZ"/>
</dbReference>
<dbReference type="GO" id="GO:0000724">
    <property type="term" value="P:double-strand break repair via homologous recombination"/>
    <property type="evidence" value="ECO:0007669"/>
    <property type="project" value="InterPro"/>
</dbReference>
<dbReference type="InterPro" id="IPR013083">
    <property type="entry name" value="Znf_RING/FYVE/PHD"/>
</dbReference>
<protein>
    <recommendedName>
        <fullName evidence="4">E3 SUMO-protein ligase NSE2</fullName>
    </recommendedName>
    <alternativeName>
        <fullName evidence="11">E3 SUMO-protein transferase NSE2</fullName>
    </alternativeName>
    <alternativeName>
        <fullName evidence="12">Non-structural maintenance of chromosomes element 2 homolog</fullName>
    </alternativeName>
</protein>
<comment type="subcellular location">
    <subcellularLocation>
        <location evidence="1">Nucleus</location>
    </subcellularLocation>
</comment>
<dbReference type="UniPathway" id="UPA00886"/>
<evidence type="ECO:0000256" key="1">
    <source>
        <dbReference type="ARBA" id="ARBA00004123"/>
    </source>
</evidence>
<dbReference type="Pfam" id="PF11789">
    <property type="entry name" value="zf-Nse"/>
    <property type="match status" value="1"/>
</dbReference>
<evidence type="ECO:0000256" key="4">
    <source>
        <dbReference type="ARBA" id="ARBA00020923"/>
    </source>
</evidence>
<dbReference type="PANTHER" id="PTHR21330:SF1">
    <property type="entry name" value="E3 SUMO-PROTEIN LIGASE NSE2"/>
    <property type="match status" value="1"/>
</dbReference>
<evidence type="ECO:0000256" key="6">
    <source>
        <dbReference type="ARBA" id="ARBA00022723"/>
    </source>
</evidence>
<keyword evidence="7" id="KW-0863">Zinc-finger</keyword>
<keyword evidence="9" id="KW-0862">Zinc</keyword>
<dbReference type="SUPFAM" id="SSF57850">
    <property type="entry name" value="RING/U-box"/>
    <property type="match status" value="1"/>
</dbReference>
<keyword evidence="5" id="KW-0808">Transferase</keyword>
<evidence type="ECO:0000259" key="13">
    <source>
        <dbReference type="Pfam" id="PF11789"/>
    </source>
</evidence>
<evidence type="ECO:0000256" key="2">
    <source>
        <dbReference type="ARBA" id="ARBA00004718"/>
    </source>
</evidence>
<accession>A0A2R5LKK1</accession>
<evidence type="ECO:0000256" key="5">
    <source>
        <dbReference type="ARBA" id="ARBA00022679"/>
    </source>
</evidence>
<dbReference type="GO" id="GO:0016925">
    <property type="term" value="P:protein sumoylation"/>
    <property type="evidence" value="ECO:0007669"/>
    <property type="project" value="UniProtKB-UniPathway"/>
</dbReference>
<dbReference type="EMBL" id="GGLE01005927">
    <property type="protein sequence ID" value="MBY10053.1"/>
    <property type="molecule type" value="Transcribed_RNA"/>
</dbReference>
<comment type="similarity">
    <text evidence="3">Belongs to the NSE2 family.</text>
</comment>
<dbReference type="InterPro" id="IPR026846">
    <property type="entry name" value="Nse2(Mms21)"/>
</dbReference>
<dbReference type="PANTHER" id="PTHR21330">
    <property type="entry name" value="E3 SUMO-PROTEIN LIGASE NSE2"/>
    <property type="match status" value="1"/>
</dbReference>
<evidence type="ECO:0000256" key="10">
    <source>
        <dbReference type="ARBA" id="ARBA00023242"/>
    </source>
</evidence>
<comment type="pathway">
    <text evidence="2">Protein modification; protein sumoylation.</text>
</comment>
<evidence type="ECO:0000256" key="8">
    <source>
        <dbReference type="ARBA" id="ARBA00022786"/>
    </source>
</evidence>
<organism evidence="14">
    <name type="scientific">Ornithodoros turicata</name>
    <dbReference type="NCBI Taxonomy" id="34597"/>
    <lineage>
        <taxon>Eukaryota</taxon>
        <taxon>Metazoa</taxon>
        <taxon>Ecdysozoa</taxon>
        <taxon>Arthropoda</taxon>
        <taxon>Chelicerata</taxon>
        <taxon>Arachnida</taxon>
        <taxon>Acari</taxon>
        <taxon>Parasitiformes</taxon>
        <taxon>Ixodida</taxon>
        <taxon>Ixodoidea</taxon>
        <taxon>Argasidae</taxon>
        <taxon>Ornithodorinae</taxon>
        <taxon>Ornithodoros</taxon>
    </lineage>
</organism>
<dbReference type="KEGG" id="oti:135400698"/>
<keyword evidence="10" id="KW-0539">Nucleus</keyword>
<evidence type="ECO:0000256" key="7">
    <source>
        <dbReference type="ARBA" id="ARBA00022771"/>
    </source>
</evidence>
<evidence type="ECO:0000256" key="12">
    <source>
        <dbReference type="ARBA" id="ARBA00032533"/>
    </source>
</evidence>
<feature type="domain" description="SP-RING-type" evidence="13">
    <location>
        <begin position="139"/>
        <end position="193"/>
    </location>
</feature>
<dbReference type="AlphaFoldDB" id="A0A2R5LKK1"/>
<evidence type="ECO:0000256" key="9">
    <source>
        <dbReference type="ARBA" id="ARBA00022833"/>
    </source>
</evidence>
<dbReference type="GeneID" id="135400698"/>
<dbReference type="CDD" id="cd16651">
    <property type="entry name" value="SPL-RING_NSE2"/>
    <property type="match status" value="1"/>
</dbReference>
<evidence type="ECO:0000256" key="3">
    <source>
        <dbReference type="ARBA" id="ARBA00008212"/>
    </source>
</evidence>
<dbReference type="GO" id="GO:0005634">
    <property type="term" value="C:nucleus"/>
    <property type="evidence" value="ECO:0007669"/>
    <property type="project" value="UniProtKB-SubCell"/>
</dbReference>
<evidence type="ECO:0000256" key="11">
    <source>
        <dbReference type="ARBA" id="ARBA00031731"/>
    </source>
</evidence>
<sequence>MSSFTALDIAVQDLKSLKDFMTEAKDAVRSMANEIRETHSGDEVKECFETLKEYMVSIINIEQDARSLVDATDAVKQQALTDQVTDVQLKNLLSQRFAAVHSTLKDPRQQRSYKDLLQTIEAGDEEASRARRSDADVSLHVSDENRVWKDPITQCNVKMPVKNSICGHIYDKESIGLYMKATRNPRCPFVGCNNRTSLLKTELVDDHYVLRKIQESQKANT</sequence>
<reference evidence="14" key="1">
    <citation type="submission" date="2018-03" db="EMBL/GenBank/DDBJ databases">
        <title>The relapsing fever spirochete Borrelia turicatae persists in the highly oxidative environment of its soft-bodied tick vector.</title>
        <authorList>
            <person name="Bourret T.J."/>
            <person name="Boyle W.K."/>
            <person name="Valenzuela J.G."/>
            <person name="Oliveira F."/>
            <person name="Lopez J.E."/>
        </authorList>
    </citation>
    <scope>NUCLEOTIDE SEQUENCE</scope>
    <source>
        <strain evidence="14">Kansas strain/isolate</strain>
        <tissue evidence="14">Salivary glands</tissue>
    </source>
</reference>